<evidence type="ECO:0000256" key="1">
    <source>
        <dbReference type="SAM" id="MobiDB-lite"/>
    </source>
</evidence>
<keyword evidence="3" id="KW-1185">Reference proteome</keyword>
<comment type="caution">
    <text evidence="2">The sequence shown here is derived from an EMBL/GenBank/DDBJ whole genome shotgun (WGS) entry which is preliminary data.</text>
</comment>
<dbReference type="AlphaFoldDB" id="A0A5N4CPX6"/>
<protein>
    <submittedName>
        <fullName evidence="2">Uncharacterized protein</fullName>
    </submittedName>
</protein>
<feature type="compositionally biased region" description="Polar residues" evidence="1">
    <location>
        <begin position="148"/>
        <end position="160"/>
    </location>
</feature>
<proteinExistence type="predicted"/>
<feature type="compositionally biased region" description="Gly residues" evidence="1">
    <location>
        <begin position="457"/>
        <end position="468"/>
    </location>
</feature>
<sequence>MKGRPQLWVPTEGPGGQGQTECNGITKRRTHHWDSTPQRTECIGAMKGRPSPQGQDSTECTGGAGIDGVHRDNEGETPTQRPYKGSRSDRDRQNPTSGMGPHKGSTRDRDRVQGRNEGETPPQGWETRDSPGRTGTDGVQGGNEEETPTSVTPQRVQEQGGSERETPPQGWDATQDAGGTGIDRMQGGNEGETPPQGRDSTEGQRGQGQTDFRGSMKGRPHLRHGKPQTVQEGQGLTEALSPRALHTWEVTALIFNLVSGDWFCCSVPLCWCWPVLLIRGQYAGGWAFPLSAARRPPVPGCAPCPPRGQPVAELARLLRLQPRQPAGLRRAPAGGGGGAAGGGGTGRGRHGERRGGESGARRPRAQHRRGGGEAERKARPATRARGEAGAGQKHEAPGHKGPRGADYESIVKRLCRQHAHITHARTPLIGKYGAKVSRTRADLPPQHLLPRAAGPRRGAGGGGGGGPDRGAALPKHHFRSQVPVINASGAGCPALPFHRMRDLNIPASSHSSCLLGLDSEMSQSVLWSPQIRLHSRALPEDEVYQVIRLPPSVLLWEGSTKEAECCRLSAGRGALGLGDRCGDACGERPQWDCAC</sequence>
<feature type="region of interest" description="Disordered" evidence="1">
    <location>
        <begin position="443"/>
        <end position="474"/>
    </location>
</feature>
<accession>A0A5N4CPX6</accession>
<feature type="region of interest" description="Disordered" evidence="1">
    <location>
        <begin position="326"/>
        <end position="405"/>
    </location>
</feature>
<dbReference type="EMBL" id="JWIN03000021">
    <property type="protein sequence ID" value="KAB1260741.1"/>
    <property type="molecule type" value="Genomic_DNA"/>
</dbReference>
<feature type="region of interest" description="Disordered" evidence="1">
    <location>
        <begin position="1"/>
        <end position="234"/>
    </location>
</feature>
<feature type="compositionally biased region" description="Basic residues" evidence="1">
    <location>
        <begin position="216"/>
        <end position="226"/>
    </location>
</feature>
<reference evidence="2 3" key="1">
    <citation type="journal article" date="2019" name="Mol. Ecol. Resour.">
        <title>Improving Illumina assemblies with Hi-C and long reads: an example with the North African dromedary.</title>
        <authorList>
            <person name="Elbers J.P."/>
            <person name="Rogers M.F."/>
            <person name="Perelman P.L."/>
            <person name="Proskuryakova A.A."/>
            <person name="Serdyukova N.A."/>
            <person name="Johnson W.E."/>
            <person name="Horin P."/>
            <person name="Corander J."/>
            <person name="Murphy D."/>
            <person name="Burger P.A."/>
        </authorList>
    </citation>
    <scope>NUCLEOTIDE SEQUENCE [LARGE SCALE GENOMIC DNA]</scope>
    <source>
        <strain evidence="2">Drom800</strain>
        <tissue evidence="2">Blood</tissue>
    </source>
</reference>
<feature type="compositionally biased region" description="Basic and acidic residues" evidence="1">
    <location>
        <begin position="105"/>
        <end position="118"/>
    </location>
</feature>
<gene>
    <name evidence="2" type="ORF">Cadr_000024213</name>
</gene>
<name>A0A5N4CPX6_CAMDR</name>
<feature type="compositionally biased region" description="Polar residues" evidence="1">
    <location>
        <begin position="203"/>
        <end position="212"/>
    </location>
</feature>
<evidence type="ECO:0000313" key="3">
    <source>
        <dbReference type="Proteomes" id="UP000299084"/>
    </source>
</evidence>
<dbReference type="Proteomes" id="UP000299084">
    <property type="component" value="Unassembled WGS sequence"/>
</dbReference>
<feature type="compositionally biased region" description="Basic and acidic residues" evidence="1">
    <location>
        <begin position="392"/>
        <end position="405"/>
    </location>
</feature>
<evidence type="ECO:0000313" key="2">
    <source>
        <dbReference type="EMBL" id="KAB1260741.1"/>
    </source>
</evidence>
<feature type="compositionally biased region" description="Gly residues" evidence="1">
    <location>
        <begin position="333"/>
        <end position="346"/>
    </location>
</feature>
<organism evidence="2 3">
    <name type="scientific">Camelus dromedarius</name>
    <name type="common">Dromedary</name>
    <name type="synonym">Arabian camel</name>
    <dbReference type="NCBI Taxonomy" id="9838"/>
    <lineage>
        <taxon>Eukaryota</taxon>
        <taxon>Metazoa</taxon>
        <taxon>Chordata</taxon>
        <taxon>Craniata</taxon>
        <taxon>Vertebrata</taxon>
        <taxon>Euteleostomi</taxon>
        <taxon>Mammalia</taxon>
        <taxon>Eutheria</taxon>
        <taxon>Laurasiatheria</taxon>
        <taxon>Artiodactyla</taxon>
        <taxon>Tylopoda</taxon>
        <taxon>Camelidae</taxon>
        <taxon>Camelus</taxon>
    </lineage>
</organism>